<keyword evidence="1" id="KW-0812">Transmembrane</keyword>
<dbReference type="Proteomes" id="UP000219338">
    <property type="component" value="Unassembled WGS sequence"/>
</dbReference>
<keyword evidence="1" id="KW-0472">Membrane</keyword>
<evidence type="ECO:0000313" key="3">
    <source>
        <dbReference type="Proteomes" id="UP000219338"/>
    </source>
</evidence>
<dbReference type="EMBL" id="FUEG01000042">
    <property type="protein sequence ID" value="SJL17291.1"/>
    <property type="molecule type" value="Genomic_DNA"/>
</dbReference>
<evidence type="ECO:0000256" key="1">
    <source>
        <dbReference type="SAM" id="Phobius"/>
    </source>
</evidence>
<dbReference type="OMA" id="GPANISH"/>
<reference evidence="3" key="1">
    <citation type="journal article" date="2017" name="Nat. Ecol. Evol.">
        <title>Genome expansion and lineage-specific genetic innovations in the forest pathogenic fungi Armillaria.</title>
        <authorList>
            <person name="Sipos G."/>
            <person name="Prasanna A.N."/>
            <person name="Walter M.C."/>
            <person name="O'Connor E."/>
            <person name="Balint B."/>
            <person name="Krizsan K."/>
            <person name="Kiss B."/>
            <person name="Hess J."/>
            <person name="Varga T."/>
            <person name="Slot J."/>
            <person name="Riley R."/>
            <person name="Boka B."/>
            <person name="Rigling D."/>
            <person name="Barry K."/>
            <person name="Lee J."/>
            <person name="Mihaltcheva S."/>
            <person name="LaButti K."/>
            <person name="Lipzen A."/>
            <person name="Waldron R."/>
            <person name="Moloney N.M."/>
            <person name="Sperisen C."/>
            <person name="Kredics L."/>
            <person name="Vagvoelgyi C."/>
            <person name="Patrignani A."/>
            <person name="Fitzpatrick D."/>
            <person name="Nagy I."/>
            <person name="Doyle S."/>
            <person name="Anderson J.B."/>
            <person name="Grigoriev I.V."/>
            <person name="Gueldener U."/>
            <person name="Muensterkoetter M."/>
            <person name="Nagy L.G."/>
        </authorList>
    </citation>
    <scope>NUCLEOTIDE SEQUENCE [LARGE SCALE GENOMIC DNA]</scope>
    <source>
        <strain evidence="3">C18/9</strain>
    </source>
</reference>
<feature type="transmembrane region" description="Helical" evidence="1">
    <location>
        <begin position="35"/>
        <end position="53"/>
    </location>
</feature>
<keyword evidence="3" id="KW-1185">Reference proteome</keyword>
<dbReference type="AlphaFoldDB" id="A0A284S8F0"/>
<protein>
    <submittedName>
        <fullName evidence="2">Uncharacterized protein</fullName>
    </submittedName>
</protein>
<keyword evidence="1" id="KW-1133">Transmembrane helix</keyword>
<proteinExistence type="predicted"/>
<dbReference type="OrthoDB" id="3107763at2759"/>
<evidence type="ECO:0000313" key="2">
    <source>
        <dbReference type="EMBL" id="SJL17291.1"/>
    </source>
</evidence>
<organism evidence="2 3">
    <name type="scientific">Armillaria ostoyae</name>
    <name type="common">Armillaria root rot fungus</name>
    <dbReference type="NCBI Taxonomy" id="47428"/>
    <lineage>
        <taxon>Eukaryota</taxon>
        <taxon>Fungi</taxon>
        <taxon>Dikarya</taxon>
        <taxon>Basidiomycota</taxon>
        <taxon>Agaricomycotina</taxon>
        <taxon>Agaricomycetes</taxon>
        <taxon>Agaricomycetidae</taxon>
        <taxon>Agaricales</taxon>
        <taxon>Marasmiineae</taxon>
        <taxon>Physalacriaceae</taxon>
        <taxon>Armillaria</taxon>
    </lineage>
</organism>
<gene>
    <name evidence="2" type="ORF">ARMOST_20838</name>
</gene>
<accession>A0A284S8F0</accession>
<name>A0A284S8F0_ARMOS</name>
<sequence>MSVTTMNNNAQTKWAQIILPLYHSIRSKGADSLDAFLYGLFVVYAVCFCSFLYTELGPPNAGPANISHWKRKALEMLAHLLHCVHVSESVPPPSSKFPSSQLSVIESLSAMPSSPCPHPSAAMAPINHPYGPPIPLHLCESSRSLHPLPLLHCAPMLECLSIETPAYAVMSKPPFPASNSGLVLDAQISMEPLNVLQLQAVQKSEDSQQLTPTVMMEDRLTIPQKQMKSQIYKVIKNHNPGEVNKWKPKVKEVVKPKRKHAHNALKQYMVLHCKNNPEFEKQLDIECANIPNTSTGKGTVNDHSGPDHGADGLLVDVDSSQPPQKSHKKDLNGLSVQVHQQVTQRLFDLEPCKVQEEMCRLYQQELQEIKEYHSQDPSHVDTKRVAHIILDLRALMRQIEDLLGMIRWSFSFVAGGLELDNDVPQTFVMNYGWNDARQDFHDFHPDFESNVIQIYCEFLDTIYTEEQCKEFQEVLQACRPKAQTEEESQVKEDGTDKPLSAEALAEEEAVLGAFVDIFGPLSGDNETSIHGDPDVQQMVATAIASAAINSEASAGQLAAPIFPNLPCFSDQPDLVLPPFGEASEGTGDPNNNPLPTGGALVTSSLFDINFFWESLSVPLGEELDTCCIPPEMWSEQWNPASLLPGTSEVNTDDLDLSFMIDDDASLFLPDGNHPTGMDITMADADDLNTVLDAGIALFDQNPIAELPNCAIFFSTPQPDDDTSLLGQSDSGYAVIPALLKELNGPTQTFSAQEHGGDIDKPTTT</sequence>